<dbReference type="OrthoDB" id="2789670at2759"/>
<reference evidence="11 12" key="1">
    <citation type="submission" date="2016-03" db="EMBL/GenBank/DDBJ databases">
        <title>Comparative genomics of the ectomycorrhizal sister species Rhizopogon vinicolor and Rhizopogon vesiculosus (Basidiomycota: Boletales) reveals a divergence of the mating type B locus.</title>
        <authorList>
            <person name="Mujic A.B."/>
            <person name="Kuo A."/>
            <person name="Tritt A."/>
            <person name="Lipzen A."/>
            <person name="Chen C."/>
            <person name="Johnson J."/>
            <person name="Sharma A."/>
            <person name="Barry K."/>
            <person name="Grigoriev I.V."/>
            <person name="Spatafora J.W."/>
        </authorList>
    </citation>
    <scope>NUCLEOTIDE SEQUENCE [LARGE SCALE GENOMIC DNA]</scope>
    <source>
        <strain evidence="11 12">AM-OR11-056</strain>
    </source>
</reference>
<keyword evidence="12" id="KW-1185">Reference proteome</keyword>
<keyword evidence="8 10" id="KW-0503">Monooxygenase</keyword>
<evidence type="ECO:0000313" key="11">
    <source>
        <dbReference type="EMBL" id="OJA14197.1"/>
    </source>
</evidence>
<dbReference type="PROSITE" id="PS00086">
    <property type="entry name" value="CYTOCHROME_P450"/>
    <property type="match status" value="1"/>
</dbReference>
<dbReference type="GO" id="GO:0004497">
    <property type="term" value="F:monooxygenase activity"/>
    <property type="evidence" value="ECO:0007669"/>
    <property type="project" value="UniProtKB-KW"/>
</dbReference>
<dbReference type="STRING" id="180088.A0A1J8PZD7"/>
<protein>
    <recommendedName>
        <fullName evidence="13">Cytochrome P450</fullName>
    </recommendedName>
</protein>
<proteinExistence type="inferred from homology"/>
<dbReference type="PANTHER" id="PTHR46300:SF7">
    <property type="entry name" value="P450, PUTATIVE (EUROFUNG)-RELATED"/>
    <property type="match status" value="1"/>
</dbReference>
<evidence type="ECO:0000256" key="3">
    <source>
        <dbReference type="ARBA" id="ARBA00010617"/>
    </source>
</evidence>
<evidence type="ECO:0000313" key="12">
    <source>
        <dbReference type="Proteomes" id="UP000183567"/>
    </source>
</evidence>
<comment type="pathway">
    <text evidence="2">Secondary metabolite biosynthesis.</text>
</comment>
<name>A0A1J8PZD7_9AGAM</name>
<dbReference type="InterPro" id="IPR050364">
    <property type="entry name" value="Cytochrome_P450_fung"/>
</dbReference>
<dbReference type="Proteomes" id="UP000183567">
    <property type="component" value="Unassembled WGS sequence"/>
</dbReference>
<feature type="non-terminal residue" evidence="11">
    <location>
        <position position="153"/>
    </location>
</feature>
<dbReference type="GO" id="GO:0020037">
    <property type="term" value="F:heme binding"/>
    <property type="evidence" value="ECO:0007669"/>
    <property type="project" value="InterPro"/>
</dbReference>
<accession>A0A1J8PZD7</accession>
<dbReference type="InterPro" id="IPR001128">
    <property type="entry name" value="Cyt_P450"/>
</dbReference>
<dbReference type="InterPro" id="IPR017972">
    <property type="entry name" value="Cyt_P450_CS"/>
</dbReference>
<dbReference type="Gene3D" id="1.10.630.10">
    <property type="entry name" value="Cytochrome P450"/>
    <property type="match status" value="1"/>
</dbReference>
<evidence type="ECO:0000256" key="1">
    <source>
        <dbReference type="ARBA" id="ARBA00001971"/>
    </source>
</evidence>
<evidence type="ECO:0000256" key="10">
    <source>
        <dbReference type="RuleBase" id="RU000461"/>
    </source>
</evidence>
<keyword evidence="6 10" id="KW-0560">Oxidoreductase</keyword>
<dbReference type="EMBL" id="LVVM01003835">
    <property type="protein sequence ID" value="OJA14197.1"/>
    <property type="molecule type" value="Genomic_DNA"/>
</dbReference>
<feature type="binding site" description="axial binding residue" evidence="9">
    <location>
        <position position="93"/>
    </location>
    <ligand>
        <name>heme</name>
        <dbReference type="ChEBI" id="CHEBI:30413"/>
    </ligand>
    <ligandPart>
        <name>Fe</name>
        <dbReference type="ChEBI" id="CHEBI:18248"/>
    </ligandPart>
</feature>
<comment type="cofactor">
    <cofactor evidence="1 9">
        <name>heme</name>
        <dbReference type="ChEBI" id="CHEBI:30413"/>
    </cofactor>
</comment>
<dbReference type="Pfam" id="PF00067">
    <property type="entry name" value="p450"/>
    <property type="match status" value="1"/>
</dbReference>
<sequence>MPYIEAVLRETLRFHPITPLNMPHAVVNDDVYDGYLIPKGTTILTNIWYGAMMHDPAKYPAPFEFKPERFFTPSGDLNDDLVTPVWGWGRRICVGRYLADASVWSAIASMLAVFDFLKAKDASGKDFDFEPRWTPGVASYVFLCLWGLASLLL</sequence>
<evidence type="ECO:0000256" key="9">
    <source>
        <dbReference type="PIRSR" id="PIRSR602401-1"/>
    </source>
</evidence>
<dbReference type="PANTHER" id="PTHR46300">
    <property type="entry name" value="P450, PUTATIVE (EUROFUNG)-RELATED-RELATED"/>
    <property type="match status" value="1"/>
</dbReference>
<dbReference type="InterPro" id="IPR036396">
    <property type="entry name" value="Cyt_P450_sf"/>
</dbReference>
<evidence type="ECO:0000256" key="4">
    <source>
        <dbReference type="ARBA" id="ARBA00022617"/>
    </source>
</evidence>
<dbReference type="GO" id="GO:0016705">
    <property type="term" value="F:oxidoreductase activity, acting on paired donors, with incorporation or reduction of molecular oxygen"/>
    <property type="evidence" value="ECO:0007669"/>
    <property type="project" value="InterPro"/>
</dbReference>
<evidence type="ECO:0000256" key="6">
    <source>
        <dbReference type="ARBA" id="ARBA00023002"/>
    </source>
</evidence>
<gene>
    <name evidence="11" type="ORF">AZE42_13887</name>
</gene>
<evidence type="ECO:0000256" key="5">
    <source>
        <dbReference type="ARBA" id="ARBA00022723"/>
    </source>
</evidence>
<evidence type="ECO:0000256" key="7">
    <source>
        <dbReference type="ARBA" id="ARBA00023004"/>
    </source>
</evidence>
<dbReference type="GO" id="GO:0005506">
    <property type="term" value="F:iron ion binding"/>
    <property type="evidence" value="ECO:0007669"/>
    <property type="project" value="InterPro"/>
</dbReference>
<comment type="similarity">
    <text evidence="3 10">Belongs to the cytochrome P450 family.</text>
</comment>
<dbReference type="AlphaFoldDB" id="A0A1J8PZD7"/>
<dbReference type="PRINTS" id="PR00463">
    <property type="entry name" value="EP450I"/>
</dbReference>
<evidence type="ECO:0000256" key="2">
    <source>
        <dbReference type="ARBA" id="ARBA00005179"/>
    </source>
</evidence>
<organism evidence="11 12">
    <name type="scientific">Rhizopogon vesiculosus</name>
    <dbReference type="NCBI Taxonomy" id="180088"/>
    <lineage>
        <taxon>Eukaryota</taxon>
        <taxon>Fungi</taxon>
        <taxon>Dikarya</taxon>
        <taxon>Basidiomycota</taxon>
        <taxon>Agaricomycotina</taxon>
        <taxon>Agaricomycetes</taxon>
        <taxon>Agaricomycetidae</taxon>
        <taxon>Boletales</taxon>
        <taxon>Suillineae</taxon>
        <taxon>Rhizopogonaceae</taxon>
        <taxon>Rhizopogon</taxon>
    </lineage>
</organism>
<keyword evidence="7 9" id="KW-0408">Iron</keyword>
<keyword evidence="4 9" id="KW-0349">Heme</keyword>
<evidence type="ECO:0008006" key="13">
    <source>
        <dbReference type="Google" id="ProtNLM"/>
    </source>
</evidence>
<dbReference type="SUPFAM" id="SSF48264">
    <property type="entry name" value="Cytochrome P450"/>
    <property type="match status" value="1"/>
</dbReference>
<dbReference type="InterPro" id="IPR002401">
    <property type="entry name" value="Cyt_P450_E_grp-I"/>
</dbReference>
<comment type="caution">
    <text evidence="11">The sequence shown here is derived from an EMBL/GenBank/DDBJ whole genome shotgun (WGS) entry which is preliminary data.</text>
</comment>
<keyword evidence="5 9" id="KW-0479">Metal-binding</keyword>
<evidence type="ECO:0000256" key="8">
    <source>
        <dbReference type="ARBA" id="ARBA00023033"/>
    </source>
</evidence>